<dbReference type="GO" id="GO:0008234">
    <property type="term" value="F:cysteine-type peptidase activity"/>
    <property type="evidence" value="ECO:0007669"/>
    <property type="project" value="InterPro"/>
</dbReference>
<evidence type="ECO:0000313" key="6">
    <source>
        <dbReference type="Proteomes" id="UP000288716"/>
    </source>
</evidence>
<dbReference type="Gene3D" id="3.40.395.10">
    <property type="entry name" value="Adenoviral Proteinase, Chain A"/>
    <property type="match status" value="1"/>
</dbReference>
<accession>A0A443QFA6</accession>
<evidence type="ECO:0000256" key="2">
    <source>
        <dbReference type="ARBA" id="ARBA00022670"/>
    </source>
</evidence>
<keyword evidence="6" id="KW-1185">Reference proteome</keyword>
<dbReference type="GO" id="GO:0006508">
    <property type="term" value="P:proteolysis"/>
    <property type="evidence" value="ECO:0007669"/>
    <property type="project" value="UniProtKB-KW"/>
</dbReference>
<sequence>NTEIIAGQHWMLGIISFKLREIILLDSLDNIHREEQFNVLRRLTMMTPAAAKIKLNLDNWKYVYADDVPKQEVDKVFRELLQL</sequence>
<dbReference type="SUPFAM" id="SSF54001">
    <property type="entry name" value="Cysteine proteinases"/>
    <property type="match status" value="1"/>
</dbReference>
<gene>
    <name evidence="5" type="ORF">B4U80_14781</name>
</gene>
<dbReference type="EMBL" id="NCKV01057114">
    <property type="protein sequence ID" value="RWS01714.1"/>
    <property type="molecule type" value="Genomic_DNA"/>
</dbReference>
<evidence type="ECO:0000256" key="1">
    <source>
        <dbReference type="ARBA" id="ARBA00005234"/>
    </source>
</evidence>
<dbReference type="Pfam" id="PF02902">
    <property type="entry name" value="Peptidase_C48"/>
    <property type="match status" value="1"/>
</dbReference>
<keyword evidence="3" id="KW-0378">Hydrolase</keyword>
<name>A0A443QFA6_9ACAR</name>
<evidence type="ECO:0000256" key="3">
    <source>
        <dbReference type="ARBA" id="ARBA00022801"/>
    </source>
</evidence>
<organism evidence="5 6">
    <name type="scientific">Leptotrombidium deliense</name>
    <dbReference type="NCBI Taxonomy" id="299467"/>
    <lineage>
        <taxon>Eukaryota</taxon>
        <taxon>Metazoa</taxon>
        <taxon>Ecdysozoa</taxon>
        <taxon>Arthropoda</taxon>
        <taxon>Chelicerata</taxon>
        <taxon>Arachnida</taxon>
        <taxon>Acari</taxon>
        <taxon>Acariformes</taxon>
        <taxon>Trombidiformes</taxon>
        <taxon>Prostigmata</taxon>
        <taxon>Anystina</taxon>
        <taxon>Parasitengona</taxon>
        <taxon>Trombiculoidea</taxon>
        <taxon>Trombiculidae</taxon>
        <taxon>Leptotrombidium</taxon>
    </lineage>
</organism>
<dbReference type="InterPro" id="IPR003653">
    <property type="entry name" value="Peptidase_C48_C"/>
</dbReference>
<evidence type="ECO:0000259" key="4">
    <source>
        <dbReference type="Pfam" id="PF02902"/>
    </source>
</evidence>
<dbReference type="VEuPathDB" id="VectorBase:LDEU014376"/>
<dbReference type="OrthoDB" id="6478337at2759"/>
<dbReference type="Proteomes" id="UP000288716">
    <property type="component" value="Unassembled WGS sequence"/>
</dbReference>
<comment type="caution">
    <text evidence="5">The sequence shown here is derived from an EMBL/GenBank/DDBJ whole genome shotgun (WGS) entry which is preliminary data.</text>
</comment>
<dbReference type="InterPro" id="IPR038765">
    <property type="entry name" value="Papain-like_cys_pep_sf"/>
</dbReference>
<evidence type="ECO:0000313" key="5">
    <source>
        <dbReference type="EMBL" id="RWS01714.1"/>
    </source>
</evidence>
<protein>
    <recommendedName>
        <fullName evidence="4">Ubiquitin-like protease family profile domain-containing protein</fullName>
    </recommendedName>
</protein>
<reference evidence="5 6" key="1">
    <citation type="journal article" date="2018" name="Gigascience">
        <title>Genomes of trombidid mites reveal novel predicted allergens and laterally-transferred genes associated with secondary metabolism.</title>
        <authorList>
            <person name="Dong X."/>
            <person name="Chaisiri K."/>
            <person name="Xia D."/>
            <person name="Armstrong S.D."/>
            <person name="Fang Y."/>
            <person name="Donnelly M.J."/>
            <person name="Kadowaki T."/>
            <person name="McGarry J.W."/>
            <person name="Darby A.C."/>
            <person name="Makepeace B.L."/>
        </authorList>
    </citation>
    <scope>NUCLEOTIDE SEQUENCE [LARGE SCALE GENOMIC DNA]</scope>
    <source>
        <strain evidence="5">UoL-UT</strain>
    </source>
</reference>
<proteinExistence type="inferred from homology"/>
<comment type="similarity">
    <text evidence="1">Belongs to the peptidase C48 family.</text>
</comment>
<dbReference type="AlphaFoldDB" id="A0A443QFA6"/>
<feature type="non-terminal residue" evidence="5">
    <location>
        <position position="1"/>
    </location>
</feature>
<feature type="domain" description="Ubiquitin-like protease family profile" evidence="4">
    <location>
        <begin position="7"/>
        <end position="72"/>
    </location>
</feature>
<keyword evidence="2" id="KW-0645">Protease</keyword>